<dbReference type="GO" id="GO:0003677">
    <property type="term" value="F:DNA binding"/>
    <property type="evidence" value="ECO:0007669"/>
    <property type="project" value="InterPro"/>
</dbReference>
<proteinExistence type="predicted"/>
<keyword evidence="2" id="KW-1185">Reference proteome</keyword>
<accession>A0AAD4D006</accession>
<feature type="non-terminal residue" evidence="1">
    <location>
        <position position="1"/>
    </location>
</feature>
<dbReference type="Gene3D" id="1.10.443.20">
    <property type="entry name" value="Centromere DNA-binding protein complex CBF3 subunit, domain 2"/>
    <property type="match status" value="1"/>
</dbReference>
<dbReference type="InterPro" id="IPR038279">
    <property type="entry name" value="Ndc10_dom2_sf"/>
</dbReference>
<dbReference type="Proteomes" id="UP001194580">
    <property type="component" value="Unassembled WGS sequence"/>
</dbReference>
<evidence type="ECO:0000313" key="1">
    <source>
        <dbReference type="EMBL" id="KAG0247842.1"/>
    </source>
</evidence>
<gene>
    <name evidence="1" type="ORF">BGZ95_008401</name>
</gene>
<protein>
    <submittedName>
        <fullName evidence="1">Uncharacterized protein</fullName>
    </submittedName>
</protein>
<organism evidence="1 2">
    <name type="scientific">Linnemannia exigua</name>
    <dbReference type="NCBI Taxonomy" id="604196"/>
    <lineage>
        <taxon>Eukaryota</taxon>
        <taxon>Fungi</taxon>
        <taxon>Fungi incertae sedis</taxon>
        <taxon>Mucoromycota</taxon>
        <taxon>Mortierellomycotina</taxon>
        <taxon>Mortierellomycetes</taxon>
        <taxon>Mortierellales</taxon>
        <taxon>Mortierellaceae</taxon>
        <taxon>Linnemannia</taxon>
    </lineage>
</organism>
<reference evidence="1" key="1">
    <citation type="journal article" date="2020" name="Fungal Divers.">
        <title>Resolving the Mortierellaceae phylogeny through synthesis of multi-gene phylogenetics and phylogenomics.</title>
        <authorList>
            <person name="Vandepol N."/>
            <person name="Liber J."/>
            <person name="Desiro A."/>
            <person name="Na H."/>
            <person name="Kennedy M."/>
            <person name="Barry K."/>
            <person name="Grigoriev I.V."/>
            <person name="Miller A.N."/>
            <person name="O'Donnell K."/>
            <person name="Stajich J.E."/>
            <person name="Bonito G."/>
        </authorList>
    </citation>
    <scope>NUCLEOTIDE SEQUENCE</scope>
    <source>
        <strain evidence="1">NRRL 28262</strain>
    </source>
</reference>
<comment type="caution">
    <text evidence="1">The sequence shown here is derived from an EMBL/GenBank/DDBJ whole genome shotgun (WGS) entry which is preliminary data.</text>
</comment>
<evidence type="ECO:0000313" key="2">
    <source>
        <dbReference type="Proteomes" id="UP001194580"/>
    </source>
</evidence>
<dbReference type="EMBL" id="JAAAIL010004395">
    <property type="protein sequence ID" value="KAG0247842.1"/>
    <property type="molecule type" value="Genomic_DNA"/>
</dbReference>
<name>A0AAD4D006_9FUNG</name>
<feature type="non-terminal residue" evidence="1">
    <location>
        <position position="112"/>
    </location>
</feature>
<dbReference type="AlphaFoldDB" id="A0AAD4D006"/>
<sequence length="112" mass="12438">VNKEPWLDMDDPEWTAVKVLGQGEKVAMVYTTARDATLSVFNSQHVSCTNITHSGRHSGAKEAVRLKVAEEDIRTGGRWVQGTGKMHQVYLDKQPIIFALAMAGFSVKPFHL</sequence>